<evidence type="ECO:0000313" key="1">
    <source>
        <dbReference type="EMBL" id="RGE63513.1"/>
    </source>
</evidence>
<dbReference type="Gene3D" id="3.40.50.880">
    <property type="match status" value="1"/>
</dbReference>
<keyword evidence="2" id="KW-1185">Reference proteome</keyword>
<dbReference type="SUPFAM" id="SSF52317">
    <property type="entry name" value="Class I glutamine amidotransferase-like"/>
    <property type="match status" value="1"/>
</dbReference>
<dbReference type="InterPro" id="IPR017853">
    <property type="entry name" value="GH"/>
</dbReference>
<dbReference type="SUPFAM" id="SSF51445">
    <property type="entry name" value="(Trans)glycosidases"/>
    <property type="match status" value="1"/>
</dbReference>
<dbReference type="Pfam" id="PF14871">
    <property type="entry name" value="GHL6"/>
    <property type="match status" value="1"/>
</dbReference>
<proteinExistence type="predicted"/>
<evidence type="ECO:0008006" key="3">
    <source>
        <dbReference type="Google" id="ProtNLM"/>
    </source>
</evidence>
<name>A0A3E3I911_9FIRM</name>
<evidence type="ECO:0000313" key="2">
    <source>
        <dbReference type="Proteomes" id="UP000260812"/>
    </source>
</evidence>
<reference evidence="1" key="1">
    <citation type="submission" date="2018-08" db="EMBL/GenBank/DDBJ databases">
        <title>A genome reference for cultivated species of the human gut microbiota.</title>
        <authorList>
            <person name="Zou Y."/>
            <person name="Xue W."/>
            <person name="Luo G."/>
        </authorList>
    </citation>
    <scope>NUCLEOTIDE SEQUENCE [LARGE SCALE GENOMIC DNA]</scope>
    <source>
        <strain evidence="1">TF05-5AC</strain>
    </source>
</reference>
<dbReference type="InterPro" id="IPR029062">
    <property type="entry name" value="Class_I_gatase-like"/>
</dbReference>
<dbReference type="AlphaFoldDB" id="A0A3E3I911"/>
<sequence>MEKQWWQDALRVIQYNLQIQDTDRMVPEEIAAKACEAGANAVVINAGGIYAWYRSRIPFHHINEYLPAKGNLLEDLIHCCHALGIKVIGRFDFSKTDDVVYLQHPEWFVKDSEGKPVCYGSGRMGSWSLLMSTCINGGYRNEAFAVKVMEEALDCLEIDGIFYNAPHMEECYCENCRRKYRSLYAKELPENKKDWEPDWQTQCLKDNMKLLYRIVKERRKEVPVILYYGTYREDGTGLPENLDLRYETADMVCTEAQDILSAGKKRLPFSWKPTLNMKLGQYAGEAPRPFGIIHSCPGMDWRHTGLPAAEYEFWLSQIPAANGQLWHSLTGFDAVITDKRLLRVMKKVTRRAALSDSLMQEAVSAARTLLLWNAGVSELGFTQGLMDCHIPFDIMDIWHMDLDRMKTYKTVILPGGFPTDSAVTDILGKYVEAGGSLYAEKTDAAITQALAGLLGIRPEACTGHDISAAYGVLEPEGEALNQALMETKYIPVKGELLYVSAEKEAVKLMTFIPPFAPPDGVGAPPERAGLPVTHTGIPLLLENRVGKGRVLTGFFELSRLMLEIGLEDQKQLFGNCISYLNGEETEFDGALLPEGIFAYPYRAGEKFLVHLVNGVGSRPLKNTVECHHLEFAVRGWKEEKVSRVFSALEGAPVSWEESGGWIRIRLESLLVWDIIVME</sequence>
<protein>
    <recommendedName>
        <fullName evidence="3">Beta-galactosidase trimerisation domain-containing protein</fullName>
    </recommendedName>
</protein>
<dbReference type="RefSeq" id="WP_117544107.1">
    <property type="nucleotide sequence ID" value="NZ_QVLV01000003.1"/>
</dbReference>
<organism evidence="1 2">
    <name type="scientific">Eisenbergiella massiliensis</name>
    <dbReference type="NCBI Taxonomy" id="1720294"/>
    <lineage>
        <taxon>Bacteria</taxon>
        <taxon>Bacillati</taxon>
        <taxon>Bacillota</taxon>
        <taxon>Clostridia</taxon>
        <taxon>Lachnospirales</taxon>
        <taxon>Lachnospiraceae</taxon>
        <taxon>Eisenbergiella</taxon>
    </lineage>
</organism>
<dbReference type="Gene3D" id="3.20.20.80">
    <property type="entry name" value="Glycosidases"/>
    <property type="match status" value="1"/>
</dbReference>
<dbReference type="CDD" id="cd03143">
    <property type="entry name" value="A4_beta-galactosidase_middle_domain"/>
    <property type="match status" value="1"/>
</dbReference>
<dbReference type="EMBL" id="QVLV01000003">
    <property type="protein sequence ID" value="RGE63513.1"/>
    <property type="molecule type" value="Genomic_DNA"/>
</dbReference>
<dbReference type="GeneID" id="97986451"/>
<dbReference type="Proteomes" id="UP000260812">
    <property type="component" value="Unassembled WGS sequence"/>
</dbReference>
<dbReference type="InterPro" id="IPR028212">
    <property type="entry name" value="GHL6"/>
</dbReference>
<comment type="caution">
    <text evidence="1">The sequence shown here is derived from an EMBL/GenBank/DDBJ whole genome shotgun (WGS) entry which is preliminary data.</text>
</comment>
<gene>
    <name evidence="1" type="ORF">DXC51_06050</name>
</gene>
<accession>A0A3E3I911</accession>